<dbReference type="Proteomes" id="UP001419268">
    <property type="component" value="Unassembled WGS sequence"/>
</dbReference>
<proteinExistence type="predicted"/>
<keyword evidence="3" id="KW-1185">Reference proteome</keyword>
<evidence type="ECO:0000313" key="3">
    <source>
        <dbReference type="Proteomes" id="UP001419268"/>
    </source>
</evidence>
<sequence>MSRLQELALSLAHKCLSFDFVGTSLDESSEEFGTVQLNCSEGAVGVNGSHGFRNLAGSVVHLLGLVGDAITSAEANIFSAKHQRRRQELTQTTPDQPLDDDEAVLLVAGDRPKGCVYSLRSLWRKKRRYVDPDASTSQVLAQRRMSNFMILSAAQVAIHRGHDHTCYGIVNPRRRVETTQGSREVRGRGEARRSGIFVCGGAEPSGRAEDPLKGASFRASAEPSGGHRSVSHGGGEVGGPRRRRRAKAQTMWLQQVQFGVYSLAFILLKIGRIQLGVEGIVNPYGRSLANFAYYASVSLFHAVGVDIGLNMGAMGKHAPSLSQGSNWPLPLSSACSPGSLLEGAPAPG</sequence>
<comment type="caution">
    <text evidence="2">The sequence shown here is derived from an EMBL/GenBank/DDBJ whole genome shotgun (WGS) entry which is preliminary data.</text>
</comment>
<evidence type="ECO:0000256" key="1">
    <source>
        <dbReference type="SAM" id="MobiDB-lite"/>
    </source>
</evidence>
<name>A0AAP0IA60_9MAGN</name>
<dbReference type="EMBL" id="JBBNAG010000008">
    <property type="protein sequence ID" value="KAK9111420.1"/>
    <property type="molecule type" value="Genomic_DNA"/>
</dbReference>
<gene>
    <name evidence="2" type="ORF">Scep_018939</name>
</gene>
<evidence type="ECO:0000313" key="2">
    <source>
        <dbReference type="EMBL" id="KAK9111420.1"/>
    </source>
</evidence>
<organism evidence="2 3">
    <name type="scientific">Stephania cephalantha</name>
    <dbReference type="NCBI Taxonomy" id="152367"/>
    <lineage>
        <taxon>Eukaryota</taxon>
        <taxon>Viridiplantae</taxon>
        <taxon>Streptophyta</taxon>
        <taxon>Embryophyta</taxon>
        <taxon>Tracheophyta</taxon>
        <taxon>Spermatophyta</taxon>
        <taxon>Magnoliopsida</taxon>
        <taxon>Ranunculales</taxon>
        <taxon>Menispermaceae</taxon>
        <taxon>Menispermoideae</taxon>
        <taxon>Cissampelideae</taxon>
        <taxon>Stephania</taxon>
    </lineage>
</organism>
<dbReference type="AlphaFoldDB" id="A0AAP0IA60"/>
<reference evidence="2 3" key="1">
    <citation type="submission" date="2024-01" db="EMBL/GenBank/DDBJ databases">
        <title>Genome assemblies of Stephania.</title>
        <authorList>
            <person name="Yang L."/>
        </authorList>
    </citation>
    <scope>NUCLEOTIDE SEQUENCE [LARGE SCALE GENOMIC DNA]</scope>
    <source>
        <strain evidence="2">JXDWG</strain>
        <tissue evidence="2">Leaf</tissue>
    </source>
</reference>
<protein>
    <submittedName>
        <fullName evidence="2">Uncharacterized protein</fullName>
    </submittedName>
</protein>
<accession>A0AAP0IA60</accession>
<feature type="region of interest" description="Disordered" evidence="1">
    <location>
        <begin position="197"/>
        <end position="243"/>
    </location>
</feature>